<dbReference type="SMART" id="SM00388">
    <property type="entry name" value="HisKA"/>
    <property type="match status" value="1"/>
</dbReference>
<evidence type="ECO:0000313" key="18">
    <source>
        <dbReference type="EMBL" id="NHT75330.1"/>
    </source>
</evidence>
<name>A0AA43ZE25_9HYPH</name>
<keyword evidence="5" id="KW-0597">Phosphoprotein</keyword>
<comment type="caution">
    <text evidence="18">The sequence shown here is derived from an EMBL/GenBank/DDBJ whole genome shotgun (WGS) entry which is preliminary data.</text>
</comment>
<dbReference type="Pfam" id="PF00989">
    <property type="entry name" value="PAS"/>
    <property type="match status" value="1"/>
</dbReference>
<evidence type="ECO:0000256" key="4">
    <source>
        <dbReference type="ARBA" id="ARBA00022475"/>
    </source>
</evidence>
<dbReference type="EMBL" id="JAANCM010000002">
    <property type="protein sequence ID" value="NHT75330.1"/>
    <property type="molecule type" value="Genomic_DNA"/>
</dbReference>
<keyword evidence="8" id="KW-0547">Nucleotide-binding</keyword>
<keyword evidence="19" id="KW-1185">Reference proteome</keyword>
<evidence type="ECO:0000259" key="17">
    <source>
        <dbReference type="PROSITE" id="PS50885"/>
    </source>
</evidence>
<evidence type="ECO:0000256" key="3">
    <source>
        <dbReference type="ARBA" id="ARBA00012438"/>
    </source>
</evidence>
<dbReference type="InterPro" id="IPR017232">
    <property type="entry name" value="NtrY"/>
</dbReference>
<dbReference type="Pfam" id="PF00672">
    <property type="entry name" value="HAMP"/>
    <property type="match status" value="1"/>
</dbReference>
<dbReference type="SUPFAM" id="SSF55874">
    <property type="entry name" value="ATPase domain of HSP90 chaperone/DNA topoisomerase II/histidine kinase"/>
    <property type="match status" value="1"/>
</dbReference>
<dbReference type="EC" id="2.7.13.3" evidence="3"/>
<dbReference type="SMART" id="SM00304">
    <property type="entry name" value="HAMP"/>
    <property type="match status" value="1"/>
</dbReference>
<dbReference type="Pfam" id="PF19312">
    <property type="entry name" value="NtrY_N"/>
    <property type="match status" value="1"/>
</dbReference>
<dbReference type="Gene3D" id="3.30.450.20">
    <property type="entry name" value="PAS domain"/>
    <property type="match status" value="1"/>
</dbReference>
<evidence type="ECO:0000313" key="19">
    <source>
        <dbReference type="Proteomes" id="UP001155840"/>
    </source>
</evidence>
<dbReference type="PROSITE" id="PS50885">
    <property type="entry name" value="HAMP"/>
    <property type="match status" value="1"/>
</dbReference>
<dbReference type="Proteomes" id="UP001155840">
    <property type="component" value="Unassembled WGS sequence"/>
</dbReference>
<dbReference type="GO" id="GO:0005886">
    <property type="term" value="C:plasma membrane"/>
    <property type="evidence" value="ECO:0007669"/>
    <property type="project" value="UniProtKB-SubCell"/>
</dbReference>
<comment type="catalytic activity">
    <reaction evidence="1">
        <text>ATP + protein L-histidine = ADP + protein N-phospho-L-histidine.</text>
        <dbReference type="EC" id="2.7.13.3"/>
    </reaction>
</comment>
<accession>A0AA43ZE25</accession>
<dbReference type="InterPro" id="IPR035965">
    <property type="entry name" value="PAS-like_dom_sf"/>
</dbReference>
<dbReference type="InterPro" id="IPR036890">
    <property type="entry name" value="HATPase_C_sf"/>
</dbReference>
<evidence type="ECO:0000256" key="13">
    <source>
        <dbReference type="ARBA" id="ARBA00023136"/>
    </source>
</evidence>
<keyword evidence="12" id="KW-0902">Two-component regulatory system</keyword>
<dbReference type="PANTHER" id="PTHR43065">
    <property type="entry name" value="SENSOR HISTIDINE KINASE"/>
    <property type="match status" value="1"/>
</dbReference>
<keyword evidence="10" id="KW-0067">ATP-binding</keyword>
<evidence type="ECO:0000256" key="2">
    <source>
        <dbReference type="ARBA" id="ARBA00004651"/>
    </source>
</evidence>
<feature type="transmembrane region" description="Helical" evidence="15">
    <location>
        <begin position="58"/>
        <end position="78"/>
    </location>
</feature>
<dbReference type="InterPro" id="IPR036097">
    <property type="entry name" value="HisK_dim/P_sf"/>
</dbReference>
<evidence type="ECO:0000256" key="14">
    <source>
        <dbReference type="SAM" id="MobiDB-lite"/>
    </source>
</evidence>
<evidence type="ECO:0000256" key="10">
    <source>
        <dbReference type="ARBA" id="ARBA00022840"/>
    </source>
</evidence>
<dbReference type="SMART" id="SM00387">
    <property type="entry name" value="HATPase_c"/>
    <property type="match status" value="1"/>
</dbReference>
<feature type="transmembrane region" description="Helical" evidence="15">
    <location>
        <begin position="301"/>
        <end position="322"/>
    </location>
</feature>
<sequence>MAEGLILPLAKDEAGNGTDRRAAFALPGLVLASGALACAMISLLVLLGLTPIKPETNIVIASAAINALFVIGLIYLIGREIMRLLRARSKGRAAARLHVRIVALFSIVAITPAILVAIFASITLDVGLDRWFSLRTQAIVRSSIDVAQAYVLENASYLQGQTASMATDLERNRQLYSLDRTGFVDLMTRQARARGMLGAFLVRADGSAILQANIPTDRPLPAIPVDALASTVSGQPTLIPPGITNLVGAIIPLDNIAGAYLYTVRTVDPKVMNSMRLMEENVAEYRNLAAGRTSLQVAFGVLYLGFALIVLLAAIWAAIAVADRIVRPIRLLIGAADSVASGNLNVVVPVHAVDGDVGSLSRTFNKMIVEIRTQQHQLLEAKDEMDNRRRFIEAVLSGVTAAVIGVEDDRRITIANPSTEVFLSRPTLDIVGERLADVAPEIDDVLTEAISRPRNDFRKQINIMRNGKERTLNVQVTREEATDTAESYVITLDDITDLVIAQRSTAWADVARRIAHEIKNPLTPIQLSAERLKRRYGKQINPDDRAVFDQCTDTIVRQVEDIGRMVDEFSSFARMPKPTKERSDLRAILKDAVFLREMGTSDIQFIRDFGDDALDGSFDGRMLGQAFGNIIKNAVESIESLPADAERDEPKIMIRSRLNEKSGTYVVDIIDNGKGLPTENRHRILEPYMTMREKGTGLGLAIVKKIIEDHGGHLELHDAPADFDQGHGAMIRIILPPAIIAEAERNRPVIAGPPIELLGPDAKRTGSADAEHKDDDRQSKELTDGR</sequence>
<evidence type="ECO:0000256" key="12">
    <source>
        <dbReference type="ARBA" id="ARBA00023012"/>
    </source>
</evidence>
<dbReference type="PIRSF" id="PIRSF037532">
    <property type="entry name" value="STHK_NtrY"/>
    <property type="match status" value="1"/>
</dbReference>
<dbReference type="FunFam" id="1.10.287.130:FF:000107">
    <property type="entry name" value="Sensor histidine kinase YycG"/>
    <property type="match status" value="1"/>
</dbReference>
<feature type="compositionally biased region" description="Basic and acidic residues" evidence="14">
    <location>
        <begin position="761"/>
        <end position="786"/>
    </location>
</feature>
<dbReference type="RefSeq" id="WP_167128066.1">
    <property type="nucleotide sequence ID" value="NZ_JAANCM010000002.1"/>
</dbReference>
<comment type="subcellular location">
    <subcellularLocation>
        <location evidence="2">Cell membrane</location>
        <topology evidence="2">Multi-pass membrane protein</topology>
    </subcellularLocation>
</comment>
<dbReference type="Gene3D" id="3.30.565.10">
    <property type="entry name" value="Histidine kinase-like ATPase, C-terminal domain"/>
    <property type="match status" value="1"/>
</dbReference>
<dbReference type="SUPFAM" id="SSF55785">
    <property type="entry name" value="PYP-like sensor domain (PAS domain)"/>
    <property type="match status" value="1"/>
</dbReference>
<dbReference type="Gene3D" id="6.10.340.10">
    <property type="match status" value="1"/>
</dbReference>
<evidence type="ECO:0000256" key="9">
    <source>
        <dbReference type="ARBA" id="ARBA00022777"/>
    </source>
</evidence>
<keyword evidence="4" id="KW-1003">Cell membrane</keyword>
<dbReference type="CDD" id="cd00082">
    <property type="entry name" value="HisKA"/>
    <property type="match status" value="1"/>
</dbReference>
<dbReference type="SUPFAM" id="SSF47384">
    <property type="entry name" value="Homodimeric domain of signal transducing histidine kinase"/>
    <property type="match status" value="1"/>
</dbReference>
<feature type="transmembrane region" description="Helical" evidence="15">
    <location>
        <begin position="29"/>
        <end position="52"/>
    </location>
</feature>
<evidence type="ECO:0000256" key="11">
    <source>
        <dbReference type="ARBA" id="ARBA00022989"/>
    </source>
</evidence>
<dbReference type="InterPro" id="IPR003660">
    <property type="entry name" value="HAMP_dom"/>
</dbReference>
<proteinExistence type="predicted"/>
<dbReference type="InterPro" id="IPR013767">
    <property type="entry name" value="PAS_fold"/>
</dbReference>
<gene>
    <name evidence="18" type="ORF">G8E10_06135</name>
</gene>
<keyword evidence="6" id="KW-0808">Transferase</keyword>
<dbReference type="Pfam" id="PF02518">
    <property type="entry name" value="HATPase_c"/>
    <property type="match status" value="1"/>
</dbReference>
<keyword evidence="11 15" id="KW-1133">Transmembrane helix</keyword>
<dbReference type="PANTHER" id="PTHR43065:SF10">
    <property type="entry name" value="PEROXIDE STRESS-ACTIVATED HISTIDINE KINASE MAK3"/>
    <property type="match status" value="1"/>
</dbReference>
<protein>
    <recommendedName>
        <fullName evidence="3">histidine kinase</fullName>
        <ecNumber evidence="3">2.7.13.3</ecNumber>
    </recommendedName>
</protein>
<dbReference type="InterPro" id="IPR003661">
    <property type="entry name" value="HisK_dim/P_dom"/>
</dbReference>
<evidence type="ECO:0000256" key="6">
    <source>
        <dbReference type="ARBA" id="ARBA00022679"/>
    </source>
</evidence>
<evidence type="ECO:0000256" key="7">
    <source>
        <dbReference type="ARBA" id="ARBA00022692"/>
    </source>
</evidence>
<dbReference type="AlphaFoldDB" id="A0AA43ZE25"/>
<dbReference type="GO" id="GO:0006355">
    <property type="term" value="P:regulation of DNA-templated transcription"/>
    <property type="evidence" value="ECO:0007669"/>
    <property type="project" value="InterPro"/>
</dbReference>
<evidence type="ECO:0000256" key="1">
    <source>
        <dbReference type="ARBA" id="ARBA00000085"/>
    </source>
</evidence>
<reference evidence="18" key="1">
    <citation type="submission" date="2020-03" db="EMBL/GenBank/DDBJ databases">
        <title>Ferranicluibacter endophyticum gen. nov., sp. nov., a new genus isolated from Rubus ulmifolius Schott. stem.</title>
        <authorList>
            <person name="Roca-Couso R."/>
            <person name="Flores-Felix J.D."/>
            <person name="Igual J.M."/>
            <person name="Rivas R."/>
        </authorList>
    </citation>
    <scope>NUCLEOTIDE SEQUENCE</scope>
    <source>
        <strain evidence="18">CRRU44</strain>
    </source>
</reference>
<dbReference type="InterPro" id="IPR004358">
    <property type="entry name" value="Sig_transdc_His_kin-like_C"/>
</dbReference>
<dbReference type="Pfam" id="PF00512">
    <property type="entry name" value="HisKA"/>
    <property type="match status" value="1"/>
</dbReference>
<keyword evidence="9 18" id="KW-0418">Kinase</keyword>
<dbReference type="PRINTS" id="PR00344">
    <property type="entry name" value="BCTRLSENSOR"/>
</dbReference>
<dbReference type="CDD" id="cd06225">
    <property type="entry name" value="HAMP"/>
    <property type="match status" value="1"/>
</dbReference>
<dbReference type="InterPro" id="IPR003594">
    <property type="entry name" value="HATPase_dom"/>
</dbReference>
<evidence type="ECO:0000259" key="16">
    <source>
        <dbReference type="PROSITE" id="PS50109"/>
    </source>
</evidence>
<dbReference type="Gene3D" id="1.10.287.130">
    <property type="match status" value="1"/>
</dbReference>
<feature type="transmembrane region" description="Helical" evidence="15">
    <location>
        <begin position="99"/>
        <end position="124"/>
    </location>
</feature>
<dbReference type="InterPro" id="IPR005467">
    <property type="entry name" value="His_kinase_dom"/>
</dbReference>
<evidence type="ECO:0000256" key="8">
    <source>
        <dbReference type="ARBA" id="ARBA00022741"/>
    </source>
</evidence>
<dbReference type="InterPro" id="IPR045671">
    <property type="entry name" value="NtrY-like_N"/>
</dbReference>
<keyword evidence="13 15" id="KW-0472">Membrane</keyword>
<feature type="region of interest" description="Disordered" evidence="14">
    <location>
        <begin position="751"/>
        <end position="786"/>
    </location>
</feature>
<dbReference type="GO" id="GO:0005524">
    <property type="term" value="F:ATP binding"/>
    <property type="evidence" value="ECO:0007669"/>
    <property type="project" value="UniProtKB-KW"/>
</dbReference>
<dbReference type="PROSITE" id="PS50109">
    <property type="entry name" value="HIS_KIN"/>
    <property type="match status" value="1"/>
</dbReference>
<dbReference type="GO" id="GO:0000155">
    <property type="term" value="F:phosphorelay sensor kinase activity"/>
    <property type="evidence" value="ECO:0007669"/>
    <property type="project" value="InterPro"/>
</dbReference>
<keyword evidence="7 15" id="KW-0812">Transmembrane</keyword>
<organism evidence="18 19">
    <name type="scientific">Ferranicluibacter rubi</name>
    <dbReference type="NCBI Taxonomy" id="2715133"/>
    <lineage>
        <taxon>Bacteria</taxon>
        <taxon>Pseudomonadati</taxon>
        <taxon>Pseudomonadota</taxon>
        <taxon>Alphaproteobacteria</taxon>
        <taxon>Hyphomicrobiales</taxon>
        <taxon>Rhizobiaceae</taxon>
        <taxon>Ferranicluibacter</taxon>
    </lineage>
</organism>
<evidence type="ECO:0000256" key="15">
    <source>
        <dbReference type="SAM" id="Phobius"/>
    </source>
</evidence>
<dbReference type="SUPFAM" id="SSF158472">
    <property type="entry name" value="HAMP domain-like"/>
    <property type="match status" value="1"/>
</dbReference>
<evidence type="ECO:0000256" key="5">
    <source>
        <dbReference type="ARBA" id="ARBA00022553"/>
    </source>
</evidence>
<feature type="domain" description="Histidine kinase" evidence="16">
    <location>
        <begin position="513"/>
        <end position="739"/>
    </location>
</feature>
<feature type="domain" description="HAMP" evidence="17">
    <location>
        <begin position="323"/>
        <end position="376"/>
    </location>
</feature>